<feature type="compositionally biased region" description="Polar residues" evidence="10">
    <location>
        <begin position="264"/>
        <end position="279"/>
    </location>
</feature>
<dbReference type="InterPro" id="IPR038718">
    <property type="entry name" value="SNF2-like_sf"/>
</dbReference>
<dbReference type="GO" id="GO:0005634">
    <property type="term" value="C:nucleus"/>
    <property type="evidence" value="ECO:0007669"/>
    <property type="project" value="TreeGrafter"/>
</dbReference>
<evidence type="ECO:0000256" key="5">
    <source>
        <dbReference type="ARBA" id="ARBA00022801"/>
    </source>
</evidence>
<name>A0A7C8IGM0_9PLEO</name>
<evidence type="ECO:0000259" key="12">
    <source>
        <dbReference type="PROSITE" id="PS51192"/>
    </source>
</evidence>
<feature type="region of interest" description="Disordered" evidence="10">
    <location>
        <begin position="1078"/>
        <end position="1104"/>
    </location>
</feature>
<gene>
    <name evidence="14" type="ORF">BDV95DRAFT_489569</name>
</gene>
<feature type="compositionally biased region" description="Acidic residues" evidence="10">
    <location>
        <begin position="731"/>
        <end position="752"/>
    </location>
</feature>
<accession>A0A7C8IGM0</accession>
<feature type="region of interest" description="Disordered" evidence="10">
    <location>
        <begin position="196"/>
        <end position="291"/>
    </location>
</feature>
<evidence type="ECO:0000256" key="8">
    <source>
        <dbReference type="ARBA" id="ARBA00022840"/>
    </source>
</evidence>
<dbReference type="SUPFAM" id="SSF57850">
    <property type="entry name" value="RING/U-box"/>
    <property type="match status" value="1"/>
</dbReference>
<dbReference type="PROSITE" id="PS51194">
    <property type="entry name" value="HELICASE_CTER"/>
    <property type="match status" value="1"/>
</dbReference>
<feature type="region of interest" description="Disordered" evidence="10">
    <location>
        <begin position="114"/>
        <end position="180"/>
    </location>
</feature>
<feature type="region of interest" description="Disordered" evidence="10">
    <location>
        <begin position="715"/>
        <end position="763"/>
    </location>
</feature>
<dbReference type="SMART" id="SM00487">
    <property type="entry name" value="DEXDc"/>
    <property type="match status" value="1"/>
</dbReference>
<feature type="compositionally biased region" description="Basic and acidic residues" evidence="10">
    <location>
        <begin position="1085"/>
        <end position="1104"/>
    </location>
</feature>
<evidence type="ECO:0000256" key="1">
    <source>
        <dbReference type="ARBA" id="ARBA00007025"/>
    </source>
</evidence>
<evidence type="ECO:0000256" key="7">
    <source>
        <dbReference type="ARBA" id="ARBA00022833"/>
    </source>
</evidence>
<dbReference type="InterPro" id="IPR050628">
    <property type="entry name" value="SNF2_RAD54_helicase_TF"/>
</dbReference>
<dbReference type="InterPro" id="IPR017907">
    <property type="entry name" value="Znf_RING_CS"/>
</dbReference>
<dbReference type="Pfam" id="PF00271">
    <property type="entry name" value="Helicase_C"/>
    <property type="match status" value="1"/>
</dbReference>
<dbReference type="PROSITE" id="PS00518">
    <property type="entry name" value="ZF_RING_1"/>
    <property type="match status" value="1"/>
</dbReference>
<feature type="compositionally biased region" description="Low complexity" evidence="10">
    <location>
        <begin position="28"/>
        <end position="40"/>
    </location>
</feature>
<feature type="compositionally biased region" description="Basic and acidic residues" evidence="10">
    <location>
        <begin position="169"/>
        <end position="178"/>
    </location>
</feature>
<keyword evidence="8" id="KW-0067">ATP-binding</keyword>
<dbReference type="GO" id="GO:0008270">
    <property type="term" value="F:zinc ion binding"/>
    <property type="evidence" value="ECO:0007669"/>
    <property type="project" value="UniProtKB-KW"/>
</dbReference>
<feature type="compositionally biased region" description="Basic and acidic residues" evidence="10">
    <location>
        <begin position="753"/>
        <end position="763"/>
    </location>
</feature>
<dbReference type="PROSITE" id="PS51192">
    <property type="entry name" value="HELICASE_ATP_BIND_1"/>
    <property type="match status" value="1"/>
</dbReference>
<comment type="caution">
    <text evidence="14">The sequence shown here is derived from an EMBL/GenBank/DDBJ whole genome shotgun (WGS) entry which is preliminary data.</text>
</comment>
<dbReference type="PANTHER" id="PTHR45626:SF17">
    <property type="entry name" value="HELICASE-LIKE TRANSCRIPTION FACTOR"/>
    <property type="match status" value="1"/>
</dbReference>
<dbReference type="PANTHER" id="PTHR45626">
    <property type="entry name" value="TRANSCRIPTION TERMINATION FACTOR 2-RELATED"/>
    <property type="match status" value="1"/>
</dbReference>
<dbReference type="InterPro" id="IPR000330">
    <property type="entry name" value="SNF2_N"/>
</dbReference>
<feature type="domain" description="Helicase ATP-binding" evidence="12">
    <location>
        <begin position="363"/>
        <end position="555"/>
    </location>
</feature>
<feature type="domain" description="RING-type" evidence="11">
    <location>
        <begin position="795"/>
        <end position="839"/>
    </location>
</feature>
<evidence type="ECO:0000256" key="4">
    <source>
        <dbReference type="ARBA" id="ARBA00022771"/>
    </source>
</evidence>
<evidence type="ECO:0000256" key="2">
    <source>
        <dbReference type="ARBA" id="ARBA00022723"/>
    </source>
</evidence>
<evidence type="ECO:0000313" key="14">
    <source>
        <dbReference type="EMBL" id="KAF2873730.1"/>
    </source>
</evidence>
<dbReference type="InterPro" id="IPR014001">
    <property type="entry name" value="Helicase_ATP-bd"/>
</dbReference>
<feature type="compositionally biased region" description="Basic and acidic residues" evidence="10">
    <location>
        <begin position="114"/>
        <end position="131"/>
    </location>
</feature>
<dbReference type="EMBL" id="JAADJZ010000007">
    <property type="protein sequence ID" value="KAF2873730.1"/>
    <property type="molecule type" value="Genomic_DNA"/>
</dbReference>
<dbReference type="InterPro" id="IPR001650">
    <property type="entry name" value="Helicase_C-like"/>
</dbReference>
<feature type="region of interest" description="Disordered" evidence="10">
    <location>
        <begin position="855"/>
        <end position="876"/>
    </location>
</feature>
<dbReference type="SUPFAM" id="SSF52540">
    <property type="entry name" value="P-loop containing nucleoside triphosphate hydrolases"/>
    <property type="match status" value="2"/>
</dbReference>
<dbReference type="PROSITE" id="PS50089">
    <property type="entry name" value="ZF_RING_2"/>
    <property type="match status" value="1"/>
</dbReference>
<dbReference type="Gene3D" id="3.40.50.10810">
    <property type="entry name" value="Tandem AAA-ATPase domain"/>
    <property type="match status" value="1"/>
</dbReference>
<evidence type="ECO:0000259" key="13">
    <source>
        <dbReference type="PROSITE" id="PS51194"/>
    </source>
</evidence>
<sequence length="1104" mass="124269">MTRPACAGTSTLAKIRNLQKRLQQNKNRAAAAASTSALSRRTPDGEAFLEAVLPPDNAQGISREIPTVEDGDAEDRAAVAKFRRQKNMFEDLKRQNGGHLPFRQDVEWMKVQAAEDARKKKRKQDELRAMEERDESADPSLFPGPLNANNLNFDDSDDGLHQFSQGSRRQSELPRSETPRMTMQEAELLSMRVALDAEKDGPRKKRKAPDSSQEGSASGPSKAKGSRSKVAKSQKAKAKAPGKASGKPRQTAKSKRKKQDAVRQMTSLFTSNVFEQQANEDAAEQPTFRSRRKNDALKELIASVPAGDKKAARSDMGSLLAATKDFTGRGSVKADNGMWLVKGMKTSLKAYQLLGSAFMRRRENAAEEPRGGLMADQMGLGKTLMMLANIVNGRPPKGAKDRATLLIASPALLTQWGREIETHTDGTLQVMTYRTGTRIDSNQVFNILNQHDIILTTYSEIMRSYPKNEPPIACQTAEEKIAWWKKVYDTERGILHRMFFHRVVLDEAQAIKNHTSRTSIACRALMANHRWAISGTPVLNGLTELYPYFKFLRVPHTGSFKIFKHNYCGTSETENTERLLVRLSQFMIRRTHADIMFGAPILKLPKADQSTYWCDFNSVERNIYDIVRERFSKRINVIAKAGELERSYSNVLVMLLRLRQLAAHVLMLQFVMKDLLEREDIERIRQVVKDQSSDTNTRAGKTIIAIRRQLQIQEAEEKKRTASKGKAPQAQDEEEASVADEADAEENVEEEPEPGRASKRVDSGGDFGKIYNFKSHLNSLTTGDQWEKLKEKARCNLCDRRPITPWLTSCKHIYCQTCYEQLVAEGAEQEREGGICKNCGSRFRYAHPCDPDGNAEGSADYSGPETRGKKSKKKRTSVGEEVIEDDWLSLGGEVLPSAKTIAIKAQILNWVRENKDVKIIIYTQFLAMIKILAKVCQEEGWRTEQYHGKVGLNARDKAISTFAENPDVRVLLASLRCGGLGLNLTMASRVIVVDPWWNSASEQQAFCRIFRIGQTSTTFMTRLCVKNTVDQRLIDMQERKKKEIDEVMEDDGSTVGKMTIRDLMRLFGNLQDDENGKPFIVVDNPDPRGGFRADRHDEGYADEI</sequence>
<keyword evidence="7" id="KW-0862">Zinc</keyword>
<dbReference type="InterPro" id="IPR013083">
    <property type="entry name" value="Znf_RING/FYVE/PHD"/>
</dbReference>
<keyword evidence="4 9" id="KW-0863">Zinc-finger</keyword>
<evidence type="ECO:0000256" key="6">
    <source>
        <dbReference type="ARBA" id="ARBA00022806"/>
    </source>
</evidence>
<organism evidence="14 15">
    <name type="scientific">Massariosphaeria phaeospora</name>
    <dbReference type="NCBI Taxonomy" id="100035"/>
    <lineage>
        <taxon>Eukaryota</taxon>
        <taxon>Fungi</taxon>
        <taxon>Dikarya</taxon>
        <taxon>Ascomycota</taxon>
        <taxon>Pezizomycotina</taxon>
        <taxon>Dothideomycetes</taxon>
        <taxon>Pleosporomycetidae</taxon>
        <taxon>Pleosporales</taxon>
        <taxon>Pleosporales incertae sedis</taxon>
        <taxon>Massariosphaeria</taxon>
    </lineage>
</organism>
<dbReference type="InterPro" id="IPR001841">
    <property type="entry name" value="Znf_RING"/>
</dbReference>
<dbReference type="SMART" id="SM00490">
    <property type="entry name" value="HELICc"/>
    <property type="match status" value="1"/>
</dbReference>
<evidence type="ECO:0000256" key="9">
    <source>
        <dbReference type="PROSITE-ProRule" id="PRU00175"/>
    </source>
</evidence>
<dbReference type="FunFam" id="3.40.50.300:FF:003823">
    <property type="entry name" value="SNF2 family helicase, putative"/>
    <property type="match status" value="1"/>
</dbReference>
<dbReference type="Gene3D" id="3.40.50.300">
    <property type="entry name" value="P-loop containing nucleotide triphosphate hydrolases"/>
    <property type="match status" value="1"/>
</dbReference>
<dbReference type="GO" id="GO:0008094">
    <property type="term" value="F:ATP-dependent activity, acting on DNA"/>
    <property type="evidence" value="ECO:0007669"/>
    <property type="project" value="TreeGrafter"/>
</dbReference>
<feature type="domain" description="Helicase C-terminal" evidence="13">
    <location>
        <begin position="903"/>
        <end position="1052"/>
    </location>
</feature>
<keyword evidence="6" id="KW-0347">Helicase</keyword>
<dbReference type="InterPro" id="IPR049730">
    <property type="entry name" value="SNF2/RAD54-like_C"/>
</dbReference>
<keyword evidence="3" id="KW-0547">Nucleotide-binding</keyword>
<dbReference type="GO" id="GO:0004386">
    <property type="term" value="F:helicase activity"/>
    <property type="evidence" value="ECO:0007669"/>
    <property type="project" value="UniProtKB-KW"/>
</dbReference>
<dbReference type="OrthoDB" id="448448at2759"/>
<dbReference type="Pfam" id="PF00176">
    <property type="entry name" value="SNF2-rel_dom"/>
    <property type="match status" value="1"/>
</dbReference>
<dbReference type="Proteomes" id="UP000481861">
    <property type="component" value="Unassembled WGS sequence"/>
</dbReference>
<evidence type="ECO:0000259" key="11">
    <source>
        <dbReference type="PROSITE" id="PS50089"/>
    </source>
</evidence>
<evidence type="ECO:0000256" key="10">
    <source>
        <dbReference type="SAM" id="MobiDB-lite"/>
    </source>
</evidence>
<keyword evidence="15" id="KW-1185">Reference proteome</keyword>
<feature type="compositionally biased region" description="Basic residues" evidence="10">
    <location>
        <begin position="224"/>
        <end position="240"/>
    </location>
</feature>
<dbReference type="InterPro" id="IPR027417">
    <property type="entry name" value="P-loop_NTPase"/>
</dbReference>
<dbReference type="GO" id="GO:0006281">
    <property type="term" value="P:DNA repair"/>
    <property type="evidence" value="ECO:0007669"/>
    <property type="project" value="TreeGrafter"/>
</dbReference>
<dbReference type="GO" id="GO:0016787">
    <property type="term" value="F:hydrolase activity"/>
    <property type="evidence" value="ECO:0007669"/>
    <property type="project" value="UniProtKB-KW"/>
</dbReference>
<keyword evidence="2" id="KW-0479">Metal-binding</keyword>
<reference evidence="14 15" key="1">
    <citation type="submission" date="2020-01" db="EMBL/GenBank/DDBJ databases">
        <authorList>
            <consortium name="DOE Joint Genome Institute"/>
            <person name="Haridas S."/>
            <person name="Albert R."/>
            <person name="Binder M."/>
            <person name="Bloem J."/>
            <person name="Labutti K."/>
            <person name="Salamov A."/>
            <person name="Andreopoulos B."/>
            <person name="Baker S.E."/>
            <person name="Barry K."/>
            <person name="Bills G."/>
            <person name="Bluhm B.H."/>
            <person name="Cannon C."/>
            <person name="Castanera R."/>
            <person name="Culley D.E."/>
            <person name="Daum C."/>
            <person name="Ezra D."/>
            <person name="Gonzalez J.B."/>
            <person name="Henrissat B."/>
            <person name="Kuo A."/>
            <person name="Liang C."/>
            <person name="Lipzen A."/>
            <person name="Lutzoni F."/>
            <person name="Magnuson J."/>
            <person name="Mondo S."/>
            <person name="Nolan M."/>
            <person name="Ohm R."/>
            <person name="Pangilinan J."/>
            <person name="Park H.-J.H."/>
            <person name="Ramirez L."/>
            <person name="Alfaro M."/>
            <person name="Sun H."/>
            <person name="Tritt A."/>
            <person name="Yoshinaga Y."/>
            <person name="Zwiers L.-H.L."/>
            <person name="Turgeon B.G."/>
            <person name="Goodwin S.B."/>
            <person name="Spatafora J.W."/>
            <person name="Crous P.W."/>
            <person name="Grigoriev I.V."/>
        </authorList>
    </citation>
    <scope>NUCLEOTIDE SEQUENCE [LARGE SCALE GENOMIC DNA]</scope>
    <source>
        <strain evidence="14 15">CBS 611.86</strain>
    </source>
</reference>
<dbReference type="Gene3D" id="3.30.40.10">
    <property type="entry name" value="Zinc/RING finger domain, C3HC4 (zinc finger)"/>
    <property type="match status" value="1"/>
</dbReference>
<keyword evidence="5" id="KW-0378">Hydrolase</keyword>
<comment type="similarity">
    <text evidence="1">Belongs to the SNF2/RAD54 helicase family.</text>
</comment>
<evidence type="ECO:0000313" key="15">
    <source>
        <dbReference type="Proteomes" id="UP000481861"/>
    </source>
</evidence>
<dbReference type="GO" id="GO:0005524">
    <property type="term" value="F:ATP binding"/>
    <property type="evidence" value="ECO:0007669"/>
    <property type="project" value="UniProtKB-KW"/>
</dbReference>
<evidence type="ECO:0000256" key="3">
    <source>
        <dbReference type="ARBA" id="ARBA00022741"/>
    </source>
</evidence>
<protein>
    <submittedName>
        <fullName evidence="14">SNF2 family N-terminal domain-containing protein</fullName>
    </submittedName>
</protein>
<dbReference type="CDD" id="cd18793">
    <property type="entry name" value="SF2_C_SNF"/>
    <property type="match status" value="1"/>
</dbReference>
<dbReference type="CDD" id="cd18008">
    <property type="entry name" value="DEXDc_SHPRH-like"/>
    <property type="match status" value="1"/>
</dbReference>
<dbReference type="AlphaFoldDB" id="A0A7C8IGM0"/>
<feature type="region of interest" description="Disordered" evidence="10">
    <location>
        <begin position="22"/>
        <end position="43"/>
    </location>
</feature>
<proteinExistence type="inferred from homology"/>